<dbReference type="AlphaFoldDB" id="A0A8X6GHE2"/>
<comment type="caution">
    <text evidence="1">The sequence shown here is derived from an EMBL/GenBank/DDBJ whole genome shotgun (WGS) entry which is preliminary data.</text>
</comment>
<feature type="non-terminal residue" evidence="1">
    <location>
        <position position="39"/>
    </location>
</feature>
<dbReference type="EMBL" id="BMAO01015866">
    <property type="protein sequence ID" value="GFR04801.1"/>
    <property type="molecule type" value="Genomic_DNA"/>
</dbReference>
<evidence type="ECO:0000313" key="1">
    <source>
        <dbReference type="EMBL" id="GFR04801.1"/>
    </source>
</evidence>
<gene>
    <name evidence="1" type="ORF">TNCT_86151</name>
</gene>
<name>A0A8X6GHE2_TRICU</name>
<dbReference type="Proteomes" id="UP000887116">
    <property type="component" value="Unassembled WGS sequence"/>
</dbReference>
<organism evidence="1 2">
    <name type="scientific">Trichonephila clavata</name>
    <name type="common">Joro spider</name>
    <name type="synonym">Nephila clavata</name>
    <dbReference type="NCBI Taxonomy" id="2740835"/>
    <lineage>
        <taxon>Eukaryota</taxon>
        <taxon>Metazoa</taxon>
        <taxon>Ecdysozoa</taxon>
        <taxon>Arthropoda</taxon>
        <taxon>Chelicerata</taxon>
        <taxon>Arachnida</taxon>
        <taxon>Araneae</taxon>
        <taxon>Araneomorphae</taxon>
        <taxon>Entelegynae</taxon>
        <taxon>Araneoidea</taxon>
        <taxon>Nephilidae</taxon>
        <taxon>Trichonephila</taxon>
    </lineage>
</organism>
<keyword evidence="2" id="KW-1185">Reference proteome</keyword>
<sequence>GFFNFLEKIDPGSSDRIMKCLTEIMTELTEEWKAEMGKS</sequence>
<accession>A0A8X6GHE2</accession>
<reference evidence="1" key="1">
    <citation type="submission" date="2020-07" db="EMBL/GenBank/DDBJ databases">
        <title>Multicomponent nature underlies the extraordinary mechanical properties of spider dragline silk.</title>
        <authorList>
            <person name="Kono N."/>
            <person name="Nakamura H."/>
            <person name="Mori M."/>
            <person name="Yoshida Y."/>
            <person name="Ohtoshi R."/>
            <person name="Malay A.D."/>
            <person name="Moran D.A.P."/>
            <person name="Tomita M."/>
            <person name="Numata K."/>
            <person name="Arakawa K."/>
        </authorList>
    </citation>
    <scope>NUCLEOTIDE SEQUENCE</scope>
</reference>
<protein>
    <submittedName>
        <fullName evidence="1">Uncharacterized protein</fullName>
    </submittedName>
</protein>
<proteinExistence type="predicted"/>
<dbReference type="OrthoDB" id="10378823at2759"/>
<evidence type="ECO:0000313" key="2">
    <source>
        <dbReference type="Proteomes" id="UP000887116"/>
    </source>
</evidence>